<feature type="compositionally biased region" description="Basic and acidic residues" evidence="1">
    <location>
        <begin position="46"/>
        <end position="55"/>
    </location>
</feature>
<evidence type="ECO:0000259" key="4">
    <source>
        <dbReference type="Pfam" id="PF16344"/>
    </source>
</evidence>
<evidence type="ECO:0000256" key="1">
    <source>
        <dbReference type="SAM" id="MobiDB-lite"/>
    </source>
</evidence>
<sequence>MPRRSSRPCACVRRALHTGRTPPARHRPPPPGCPGHCGRAGSVRGHRGETARPDRPTSGAGAPPGRGQDRCPRKYSPRCRRGDGGAGRLEGHVIALRFPHRGCGRSPAVSEDPKVIAEEQALAWFVRLRAGDASEADRARCRAWLAADPMHRAAWAELRHLWDVVEVLRPEAGRVMAGAVPARLGRRALWRPAAIAAGVTLVLGAGGLVGSRAGWLPAVLSADVSTRIGERRHLELADGSQAELDAASALALDIVPPRRRVVLLEGRGFFTVAPAAQPFIVAAGEGEVQAARCAFDIGIGPQGVAVTVATGELAVRCPAGEAMLRAGEGLTYDSARLHRMPPADPADIGAWRQGRLVFRGATLREVARTLERYHRGPILITSAAVAGLTLTAVFEADRVEAALAGIERVLPVRVRRVAGIVVLIGAA</sequence>
<dbReference type="GO" id="GO:0016989">
    <property type="term" value="F:sigma factor antagonist activity"/>
    <property type="evidence" value="ECO:0007669"/>
    <property type="project" value="TreeGrafter"/>
</dbReference>
<dbReference type="EMBL" id="VWPK01000026">
    <property type="protein sequence ID" value="KAA5610939.1"/>
    <property type="molecule type" value="Genomic_DNA"/>
</dbReference>
<name>A0A5M6ISR7_9PROT</name>
<comment type="caution">
    <text evidence="5">The sequence shown here is derived from an EMBL/GenBank/DDBJ whole genome shotgun (WGS) entry which is preliminary data.</text>
</comment>
<feature type="domain" description="FecR protein" evidence="2">
    <location>
        <begin position="223"/>
        <end position="312"/>
    </location>
</feature>
<dbReference type="Gene3D" id="3.55.50.30">
    <property type="match status" value="1"/>
</dbReference>
<dbReference type="InterPro" id="IPR012373">
    <property type="entry name" value="Ferrdict_sens_TM"/>
</dbReference>
<dbReference type="InterPro" id="IPR032508">
    <property type="entry name" value="FecR_C"/>
</dbReference>
<organism evidence="5 6">
    <name type="scientific">Rhodovastum atsumiense</name>
    <dbReference type="NCBI Taxonomy" id="504468"/>
    <lineage>
        <taxon>Bacteria</taxon>
        <taxon>Pseudomonadati</taxon>
        <taxon>Pseudomonadota</taxon>
        <taxon>Alphaproteobacteria</taxon>
        <taxon>Acetobacterales</taxon>
        <taxon>Acetobacteraceae</taxon>
        <taxon>Rhodovastum</taxon>
    </lineage>
</organism>
<evidence type="ECO:0000259" key="3">
    <source>
        <dbReference type="Pfam" id="PF16220"/>
    </source>
</evidence>
<dbReference type="Pfam" id="PF04773">
    <property type="entry name" value="FecR"/>
    <property type="match status" value="1"/>
</dbReference>
<feature type="domain" description="FecR N-terminal" evidence="3">
    <location>
        <begin position="119"/>
        <end position="160"/>
    </location>
</feature>
<dbReference type="Proteomes" id="UP000325255">
    <property type="component" value="Unassembled WGS sequence"/>
</dbReference>
<dbReference type="Pfam" id="PF16344">
    <property type="entry name" value="FecR_C"/>
    <property type="match status" value="1"/>
</dbReference>
<accession>A0A5M6ISR7</accession>
<dbReference type="InterPro" id="IPR006860">
    <property type="entry name" value="FecR"/>
</dbReference>
<gene>
    <name evidence="5" type="ORF">F1189_17030</name>
</gene>
<evidence type="ECO:0000313" key="6">
    <source>
        <dbReference type="Proteomes" id="UP000325255"/>
    </source>
</evidence>
<feature type="domain" description="Protein FecR C-terminal" evidence="4">
    <location>
        <begin position="355"/>
        <end position="417"/>
    </location>
</feature>
<dbReference type="InterPro" id="IPR032623">
    <property type="entry name" value="FecR_N"/>
</dbReference>
<keyword evidence="6" id="KW-1185">Reference proteome</keyword>
<dbReference type="OrthoDB" id="7339213at2"/>
<proteinExistence type="predicted"/>
<dbReference type="AlphaFoldDB" id="A0A5M6ISR7"/>
<evidence type="ECO:0000259" key="2">
    <source>
        <dbReference type="Pfam" id="PF04773"/>
    </source>
</evidence>
<dbReference type="PANTHER" id="PTHR30273">
    <property type="entry name" value="PERIPLASMIC SIGNAL SENSOR AND SIGMA FACTOR ACTIVATOR FECR-RELATED"/>
    <property type="match status" value="1"/>
</dbReference>
<protein>
    <submittedName>
        <fullName evidence="5">DUF4880 domain-containing protein</fullName>
    </submittedName>
</protein>
<dbReference type="PANTHER" id="PTHR30273:SF2">
    <property type="entry name" value="PROTEIN FECR"/>
    <property type="match status" value="1"/>
</dbReference>
<feature type="region of interest" description="Disordered" evidence="1">
    <location>
        <begin position="1"/>
        <end position="83"/>
    </location>
</feature>
<dbReference type="Pfam" id="PF16220">
    <property type="entry name" value="DUF4880"/>
    <property type="match status" value="1"/>
</dbReference>
<reference evidence="5 6" key="1">
    <citation type="submission" date="2019-09" db="EMBL/GenBank/DDBJ databases">
        <title>Genome sequence of Rhodovastum atsumiense, a diverse member of the Acetobacteraceae family of non-sulfur purple photosynthetic bacteria.</title>
        <authorList>
            <person name="Meyer T."/>
            <person name="Kyndt J."/>
        </authorList>
    </citation>
    <scope>NUCLEOTIDE SEQUENCE [LARGE SCALE GENOMIC DNA]</scope>
    <source>
        <strain evidence="5 6">DSM 21279</strain>
    </source>
</reference>
<dbReference type="Gene3D" id="2.60.120.1440">
    <property type="match status" value="1"/>
</dbReference>
<evidence type="ECO:0000313" key="5">
    <source>
        <dbReference type="EMBL" id="KAA5610939.1"/>
    </source>
</evidence>